<dbReference type="Gene3D" id="1.10.1040.10">
    <property type="entry name" value="N-(1-d-carboxylethyl)-l-norvaline Dehydrogenase, domain 2"/>
    <property type="match status" value="1"/>
</dbReference>
<dbReference type="InterPro" id="IPR013752">
    <property type="entry name" value="KPA_reductase"/>
</dbReference>
<dbReference type="OMA" id="KFLVNCC"/>
<evidence type="ECO:0000256" key="3">
    <source>
        <dbReference type="ARBA" id="ARBA00022857"/>
    </source>
</evidence>
<dbReference type="AlphaFoldDB" id="A0A9P6Y5M9"/>
<comment type="function">
    <text evidence="6">Catalyzes the NADPH-dependent reduction of ketopantoate into pantoic acid.</text>
</comment>
<dbReference type="GO" id="GO:0015940">
    <property type="term" value="P:pantothenate biosynthetic process"/>
    <property type="evidence" value="ECO:0007669"/>
    <property type="project" value="InterPro"/>
</dbReference>
<dbReference type="GO" id="GO:0050661">
    <property type="term" value="F:NADP binding"/>
    <property type="evidence" value="ECO:0007669"/>
    <property type="project" value="TreeGrafter"/>
</dbReference>
<evidence type="ECO:0000256" key="1">
    <source>
        <dbReference type="ARBA" id="ARBA00007870"/>
    </source>
</evidence>
<dbReference type="EMBL" id="JAANIT010001571">
    <property type="protein sequence ID" value="KAG1539662.1"/>
    <property type="molecule type" value="Genomic_DNA"/>
</dbReference>
<dbReference type="EC" id="1.1.1.169" evidence="2 6"/>
<dbReference type="InterPro" id="IPR050838">
    <property type="entry name" value="Ketopantoate_reductase"/>
</dbReference>
<feature type="domain" description="Ketopantoate reductase C-terminal" evidence="8">
    <location>
        <begin position="195"/>
        <end position="314"/>
    </location>
</feature>
<dbReference type="InterPro" id="IPR013328">
    <property type="entry name" value="6PGD_dom2"/>
</dbReference>
<organism evidence="9 10">
    <name type="scientific">Rhizopus oryzae</name>
    <name type="common">Mucormycosis agent</name>
    <name type="synonym">Rhizopus arrhizus var. delemar</name>
    <dbReference type="NCBI Taxonomy" id="64495"/>
    <lineage>
        <taxon>Eukaryota</taxon>
        <taxon>Fungi</taxon>
        <taxon>Fungi incertae sedis</taxon>
        <taxon>Mucoromycota</taxon>
        <taxon>Mucoromycotina</taxon>
        <taxon>Mucoromycetes</taxon>
        <taxon>Mucorales</taxon>
        <taxon>Mucorineae</taxon>
        <taxon>Rhizopodaceae</taxon>
        <taxon>Rhizopus</taxon>
    </lineage>
</organism>
<dbReference type="InterPro" id="IPR013332">
    <property type="entry name" value="KPR_N"/>
</dbReference>
<evidence type="ECO:0000256" key="2">
    <source>
        <dbReference type="ARBA" id="ARBA00013014"/>
    </source>
</evidence>
<dbReference type="InterPro" id="IPR008927">
    <property type="entry name" value="6-PGluconate_DH-like_C_sf"/>
</dbReference>
<evidence type="ECO:0000313" key="9">
    <source>
        <dbReference type="EMBL" id="KAG1539662.1"/>
    </source>
</evidence>
<dbReference type="NCBIfam" id="TIGR00745">
    <property type="entry name" value="apbA_panE"/>
    <property type="match status" value="1"/>
</dbReference>
<dbReference type="SUPFAM" id="SSF51735">
    <property type="entry name" value="NAD(P)-binding Rossmann-fold domains"/>
    <property type="match status" value="1"/>
</dbReference>
<feature type="domain" description="Ketopantoate reductase N-terminal" evidence="7">
    <location>
        <begin position="3"/>
        <end position="159"/>
    </location>
</feature>
<dbReference type="OrthoDB" id="73846at2759"/>
<dbReference type="Pfam" id="PF02558">
    <property type="entry name" value="ApbA"/>
    <property type="match status" value="1"/>
</dbReference>
<dbReference type="GO" id="GO:0008677">
    <property type="term" value="F:2-dehydropantoate 2-reductase activity"/>
    <property type="evidence" value="ECO:0007669"/>
    <property type="project" value="UniProtKB-EC"/>
</dbReference>
<comment type="catalytic activity">
    <reaction evidence="6">
        <text>(R)-pantoate + NADP(+) = 2-dehydropantoate + NADPH + H(+)</text>
        <dbReference type="Rhea" id="RHEA:16233"/>
        <dbReference type="ChEBI" id="CHEBI:11561"/>
        <dbReference type="ChEBI" id="CHEBI:15378"/>
        <dbReference type="ChEBI" id="CHEBI:15980"/>
        <dbReference type="ChEBI" id="CHEBI:57783"/>
        <dbReference type="ChEBI" id="CHEBI:58349"/>
        <dbReference type="EC" id="1.1.1.169"/>
    </reaction>
</comment>
<dbReference type="InterPro" id="IPR036291">
    <property type="entry name" value="NAD(P)-bd_dom_sf"/>
</dbReference>
<evidence type="ECO:0000256" key="5">
    <source>
        <dbReference type="ARBA" id="ARBA00032024"/>
    </source>
</evidence>
<dbReference type="GO" id="GO:0005739">
    <property type="term" value="C:mitochondrion"/>
    <property type="evidence" value="ECO:0007669"/>
    <property type="project" value="TreeGrafter"/>
</dbReference>
<gene>
    <name evidence="9" type="ORF">G6F51_008997</name>
</gene>
<protein>
    <recommendedName>
        <fullName evidence="2 6">2-dehydropantoate 2-reductase</fullName>
        <ecNumber evidence="2 6">1.1.1.169</ecNumber>
    </recommendedName>
    <alternativeName>
        <fullName evidence="5 6">Ketopantoate reductase</fullName>
    </alternativeName>
</protein>
<evidence type="ECO:0000256" key="6">
    <source>
        <dbReference type="RuleBase" id="RU362068"/>
    </source>
</evidence>
<accession>A0A9P6Y5M9</accession>
<dbReference type="SUPFAM" id="SSF48179">
    <property type="entry name" value="6-phosphogluconate dehydrogenase C-terminal domain-like"/>
    <property type="match status" value="1"/>
</dbReference>
<reference evidence="9" key="1">
    <citation type="journal article" date="2020" name="Microb. Genom.">
        <title>Genetic diversity of clinical and environmental Mucorales isolates obtained from an investigation of mucormycosis cases among solid organ transplant recipients.</title>
        <authorList>
            <person name="Nguyen M.H."/>
            <person name="Kaul D."/>
            <person name="Muto C."/>
            <person name="Cheng S.J."/>
            <person name="Richter R.A."/>
            <person name="Bruno V.M."/>
            <person name="Liu G."/>
            <person name="Beyhan S."/>
            <person name="Sundermann A.J."/>
            <person name="Mounaud S."/>
            <person name="Pasculle A.W."/>
            <person name="Nierman W.C."/>
            <person name="Driscoll E."/>
            <person name="Cumbie R."/>
            <person name="Clancy C.J."/>
            <person name="Dupont C.L."/>
        </authorList>
    </citation>
    <scope>NUCLEOTIDE SEQUENCE</scope>
    <source>
        <strain evidence="9">GL16</strain>
    </source>
</reference>
<evidence type="ECO:0000259" key="7">
    <source>
        <dbReference type="Pfam" id="PF02558"/>
    </source>
</evidence>
<dbReference type="Gene3D" id="3.40.50.720">
    <property type="entry name" value="NAD(P)-binding Rossmann-like Domain"/>
    <property type="match status" value="1"/>
</dbReference>
<sequence>MNVHILGTGAIGCHIASILKRNNHNVTLLLRSKSHLEDFRNRGNTITYRWQGKTEHISGFEANVVKEQTNPITSLVLATKAPHTLNAFSSVAPYLSTSSTVLLLQNGMGSADELIKNHWSKTKSSSILVGVNRHAIERLAPYDICHHSGYLTDESLVIGQHPASSATSNNKLAEVIAGIPEFRAKYLPWEQVYMRMLKKLFINASINSVATVLGSRNKCVLNPHGEAMLRAICEETYEVFKDDLPGEDFKSIMKMVSDIAIEARENTCSTLQDIQNGRLTEIDYINGYICKVGKERNVNTTTNQNMVNLIHAKEILCGVR</sequence>
<evidence type="ECO:0000259" key="8">
    <source>
        <dbReference type="Pfam" id="PF08546"/>
    </source>
</evidence>
<dbReference type="Pfam" id="PF08546">
    <property type="entry name" value="ApbA_C"/>
    <property type="match status" value="1"/>
</dbReference>
<name>A0A9P6Y5M9_RHIOR</name>
<dbReference type="PANTHER" id="PTHR43765:SF2">
    <property type="entry name" value="2-DEHYDROPANTOATE 2-REDUCTASE"/>
    <property type="match status" value="1"/>
</dbReference>
<dbReference type="InterPro" id="IPR003710">
    <property type="entry name" value="ApbA"/>
</dbReference>
<comment type="similarity">
    <text evidence="1 6">Belongs to the ketopantoate reductase family.</text>
</comment>
<keyword evidence="3 6" id="KW-0521">NADP</keyword>
<keyword evidence="4 6" id="KW-0560">Oxidoreductase</keyword>
<proteinExistence type="inferred from homology"/>
<comment type="caution">
    <text evidence="9">The sequence shown here is derived from an EMBL/GenBank/DDBJ whole genome shotgun (WGS) entry which is preliminary data.</text>
</comment>
<evidence type="ECO:0000313" key="10">
    <source>
        <dbReference type="Proteomes" id="UP000717996"/>
    </source>
</evidence>
<dbReference type="Proteomes" id="UP000717996">
    <property type="component" value="Unassembled WGS sequence"/>
</dbReference>
<dbReference type="PANTHER" id="PTHR43765">
    <property type="entry name" value="2-DEHYDROPANTOATE 2-REDUCTASE-RELATED"/>
    <property type="match status" value="1"/>
</dbReference>
<evidence type="ECO:0000256" key="4">
    <source>
        <dbReference type="ARBA" id="ARBA00023002"/>
    </source>
</evidence>